<evidence type="ECO:0000313" key="3">
    <source>
        <dbReference type="Proteomes" id="UP001151760"/>
    </source>
</evidence>
<reference evidence="2" key="1">
    <citation type="journal article" date="2022" name="Int. J. Mol. Sci.">
        <title>Draft Genome of Tanacetum Coccineum: Genomic Comparison of Closely Related Tanacetum-Family Plants.</title>
        <authorList>
            <person name="Yamashiro T."/>
            <person name="Shiraishi A."/>
            <person name="Nakayama K."/>
            <person name="Satake H."/>
        </authorList>
    </citation>
    <scope>NUCLEOTIDE SEQUENCE</scope>
</reference>
<feature type="compositionally biased region" description="Basic and acidic residues" evidence="1">
    <location>
        <begin position="32"/>
        <end position="51"/>
    </location>
</feature>
<name>A0ABQ5GKN9_9ASTR</name>
<comment type="caution">
    <text evidence="2">The sequence shown here is derived from an EMBL/GenBank/DDBJ whole genome shotgun (WGS) entry which is preliminary data.</text>
</comment>
<evidence type="ECO:0000313" key="2">
    <source>
        <dbReference type="EMBL" id="GJT76243.1"/>
    </source>
</evidence>
<reference evidence="2" key="2">
    <citation type="submission" date="2022-01" db="EMBL/GenBank/DDBJ databases">
        <authorList>
            <person name="Yamashiro T."/>
            <person name="Shiraishi A."/>
            <person name="Satake H."/>
            <person name="Nakayama K."/>
        </authorList>
    </citation>
    <scope>NUCLEOTIDE SEQUENCE</scope>
</reference>
<feature type="region of interest" description="Disordered" evidence="1">
    <location>
        <begin position="24"/>
        <end position="64"/>
    </location>
</feature>
<sequence>MVKTGLVEAIDSLVPLDERLATFRGNGYSRKGQKESQQRQNQARDGKDKVKSKPKSVKVRKSKSKVNQVKKIQLEGLKLPNLKLYYKNNKTRAEIEICNEVIRDEGPNLPTCPKPFFPPKQNPRYNSRVSSLSFTLQPFNTLDKTLPPPPLSPPSFIIAMLAIPHHFQVISMAVIDSKEAQKKLKAGICLRISSHNKHTWFLSLQRNTEERREGRPRN</sequence>
<evidence type="ECO:0000256" key="1">
    <source>
        <dbReference type="SAM" id="MobiDB-lite"/>
    </source>
</evidence>
<gene>
    <name evidence="2" type="ORF">Tco_1042968</name>
</gene>
<accession>A0ABQ5GKN9</accession>
<dbReference type="Proteomes" id="UP001151760">
    <property type="component" value="Unassembled WGS sequence"/>
</dbReference>
<feature type="compositionally biased region" description="Basic residues" evidence="1">
    <location>
        <begin position="52"/>
        <end position="64"/>
    </location>
</feature>
<proteinExistence type="predicted"/>
<protein>
    <submittedName>
        <fullName evidence="2">Uncharacterized protein</fullName>
    </submittedName>
</protein>
<dbReference type="EMBL" id="BQNB010018607">
    <property type="protein sequence ID" value="GJT76243.1"/>
    <property type="molecule type" value="Genomic_DNA"/>
</dbReference>
<keyword evidence="3" id="KW-1185">Reference proteome</keyword>
<organism evidence="2 3">
    <name type="scientific">Tanacetum coccineum</name>
    <dbReference type="NCBI Taxonomy" id="301880"/>
    <lineage>
        <taxon>Eukaryota</taxon>
        <taxon>Viridiplantae</taxon>
        <taxon>Streptophyta</taxon>
        <taxon>Embryophyta</taxon>
        <taxon>Tracheophyta</taxon>
        <taxon>Spermatophyta</taxon>
        <taxon>Magnoliopsida</taxon>
        <taxon>eudicotyledons</taxon>
        <taxon>Gunneridae</taxon>
        <taxon>Pentapetalae</taxon>
        <taxon>asterids</taxon>
        <taxon>campanulids</taxon>
        <taxon>Asterales</taxon>
        <taxon>Asteraceae</taxon>
        <taxon>Asteroideae</taxon>
        <taxon>Anthemideae</taxon>
        <taxon>Anthemidinae</taxon>
        <taxon>Tanacetum</taxon>
    </lineage>
</organism>